<keyword evidence="4" id="KW-1185">Reference proteome</keyword>
<dbReference type="Gene3D" id="4.10.1080.10">
    <property type="entry name" value="TSP type-3 repeat"/>
    <property type="match status" value="1"/>
</dbReference>
<accession>A0A969WAM5</accession>
<name>A0A969WAM5_9GAMM</name>
<dbReference type="Gene3D" id="2.60.40.10">
    <property type="entry name" value="Immunoglobulins"/>
    <property type="match status" value="1"/>
</dbReference>
<dbReference type="Pfam" id="PF01833">
    <property type="entry name" value="TIG"/>
    <property type="match status" value="1"/>
</dbReference>
<feature type="compositionally biased region" description="Acidic residues" evidence="1">
    <location>
        <begin position="178"/>
        <end position="193"/>
    </location>
</feature>
<feature type="region of interest" description="Disordered" evidence="1">
    <location>
        <begin position="590"/>
        <end position="619"/>
    </location>
</feature>
<evidence type="ECO:0000313" key="3">
    <source>
        <dbReference type="EMBL" id="NKF23891.1"/>
    </source>
</evidence>
<dbReference type="CDD" id="cd00102">
    <property type="entry name" value="IPT"/>
    <property type="match status" value="1"/>
</dbReference>
<dbReference type="Proteomes" id="UP000653472">
    <property type="component" value="Unassembled WGS sequence"/>
</dbReference>
<dbReference type="InterPro" id="IPR028974">
    <property type="entry name" value="TSP_type-3_rpt"/>
</dbReference>
<organism evidence="3 4">
    <name type="scientific">Solimonas marina</name>
    <dbReference type="NCBI Taxonomy" id="2714601"/>
    <lineage>
        <taxon>Bacteria</taxon>
        <taxon>Pseudomonadati</taxon>
        <taxon>Pseudomonadota</taxon>
        <taxon>Gammaproteobacteria</taxon>
        <taxon>Nevskiales</taxon>
        <taxon>Nevskiaceae</taxon>
        <taxon>Solimonas</taxon>
    </lineage>
</organism>
<dbReference type="EMBL" id="JAAVXB010000010">
    <property type="protein sequence ID" value="NKF23891.1"/>
    <property type="molecule type" value="Genomic_DNA"/>
</dbReference>
<proteinExistence type="predicted"/>
<dbReference type="RefSeq" id="WP_168149210.1">
    <property type="nucleotide sequence ID" value="NZ_JAAVXB010000010.1"/>
</dbReference>
<feature type="domain" description="IPT/TIG" evidence="2">
    <location>
        <begin position="360"/>
        <end position="426"/>
    </location>
</feature>
<comment type="caution">
    <text evidence="3">The sequence shown here is derived from an EMBL/GenBank/DDBJ whole genome shotgun (WGS) entry which is preliminary data.</text>
</comment>
<sequence>MNNPDDVDVFRSPAVPTAAASSLWVLSYLADGHSNVELSLTDVDGKSTIGVLGIQKPAGPAEALSYHYALPGVIVYASDVPGYVFIRPSADATYPQSYTVRIFSDADGDVVPDDLETALGMSASLKDTDADSVPDVAELSMFLSGASTIFDHDGDGTPDWLDQDADGDGISDGVEAERDSDEDGTPDFMDSDSDGNGIPDSVERGDSAAGLADNDADYMPDYRDLDDDGDLLFDIHDADRVVPIIAFSAASSVEPYIAQAGMLDTNGNFVSGIARQGGTVVLKGAHFDRFGTSAVLVAADNLGHVNLDRSFVENIVVALADDQTTATLSSDHAGSTNLFLSDGSVSSNILGLTMIAADAPIVSEISAVRSGSSTVLTIRGDHFSSQTTVAVNGSEVSSVTLQDSTTLVVTVPAVLAGGTVSVANDSIAGNTMDFIATADSSITVELPPGSPILTSQISVISSSSTASSVDSQGNAAITVTGGCDYVIASAAADGDDTLYLAALVSEDDAAPAMNSLTTATALATMPLVSFGGLSISDACERRDEIGALSAVMTLRDLLSTSLADEGVLPDFTVAANQAVLSNAVAAVSDVSPASGTSSTKRREKALQTKSDAAAGPTITPSEQYDVSVYPLQSDGKLTGDVGISNDTQAWYSVRIVDADSGKC</sequence>
<feature type="region of interest" description="Disordered" evidence="1">
    <location>
        <begin position="153"/>
        <end position="215"/>
    </location>
</feature>
<protein>
    <recommendedName>
        <fullName evidence="2">IPT/TIG domain-containing protein</fullName>
    </recommendedName>
</protein>
<evidence type="ECO:0000313" key="4">
    <source>
        <dbReference type="Proteomes" id="UP000653472"/>
    </source>
</evidence>
<dbReference type="AlphaFoldDB" id="A0A969WAM5"/>
<dbReference type="InterPro" id="IPR013783">
    <property type="entry name" value="Ig-like_fold"/>
</dbReference>
<dbReference type="SUPFAM" id="SSF81296">
    <property type="entry name" value="E set domains"/>
    <property type="match status" value="1"/>
</dbReference>
<gene>
    <name evidence="3" type="ORF">G7Y82_16375</name>
</gene>
<dbReference type="InterPro" id="IPR014756">
    <property type="entry name" value="Ig_E-set"/>
</dbReference>
<dbReference type="GO" id="GO:0005509">
    <property type="term" value="F:calcium ion binding"/>
    <property type="evidence" value="ECO:0007669"/>
    <property type="project" value="InterPro"/>
</dbReference>
<evidence type="ECO:0000259" key="2">
    <source>
        <dbReference type="Pfam" id="PF01833"/>
    </source>
</evidence>
<reference evidence="3" key="1">
    <citation type="submission" date="2020-03" db="EMBL/GenBank/DDBJ databases">
        <title>Solimonas marina sp. nov., isolated from deep seawater of the Pacific Ocean.</title>
        <authorList>
            <person name="Liu X."/>
            <person name="Lai Q."/>
            <person name="Sun F."/>
            <person name="Gai Y."/>
            <person name="Li G."/>
            <person name="Shao Z."/>
        </authorList>
    </citation>
    <scope>NUCLEOTIDE SEQUENCE</scope>
    <source>
        <strain evidence="3">C16B3</strain>
    </source>
</reference>
<dbReference type="InterPro" id="IPR002909">
    <property type="entry name" value="IPT_dom"/>
</dbReference>
<dbReference type="SUPFAM" id="SSF103647">
    <property type="entry name" value="TSP type-3 repeat"/>
    <property type="match status" value="1"/>
</dbReference>
<evidence type="ECO:0000256" key="1">
    <source>
        <dbReference type="SAM" id="MobiDB-lite"/>
    </source>
</evidence>